<dbReference type="AlphaFoldDB" id="A0A6J1CG17"/>
<dbReference type="Gene3D" id="3.90.550.20">
    <property type="match status" value="1"/>
</dbReference>
<dbReference type="Proteomes" id="UP000504603">
    <property type="component" value="Unplaced"/>
</dbReference>
<dbReference type="InterPro" id="IPR007577">
    <property type="entry name" value="GlycoTrfase_DXD_sugar-bd_CS"/>
</dbReference>
<dbReference type="OrthoDB" id="409543at2759"/>
<accession>A0A6J1CG17</accession>
<dbReference type="Pfam" id="PF04572">
    <property type="entry name" value="Gb3_synth"/>
    <property type="match status" value="1"/>
</dbReference>
<dbReference type="InterPro" id="IPR007652">
    <property type="entry name" value="A1-4-GlycosylTfrase_dom"/>
</dbReference>
<dbReference type="InterPro" id="IPR044789">
    <property type="entry name" value="Put_A1-4-GlycosylTfrase_plant"/>
</dbReference>
<protein>
    <submittedName>
        <fullName evidence="3">Uncharacterized protein At4g19900</fullName>
    </submittedName>
</protein>
<dbReference type="PANTHER" id="PTHR46781:SF5">
    <property type="entry name" value="ALPHA 1,4-GLYCOSYLTRANSFERASE FAMILY PROTEIN"/>
    <property type="match status" value="1"/>
</dbReference>
<proteinExistence type="predicted"/>
<dbReference type="KEGG" id="mcha:111010894"/>
<dbReference type="PANTHER" id="PTHR46781">
    <property type="entry name" value="ALPHA 1,4-GLYCOSYLTRANSFERASE FAMILY PROTEIN"/>
    <property type="match status" value="1"/>
</dbReference>
<feature type="domain" description="Alpha 1,4-glycosyltransferase" evidence="1">
    <location>
        <begin position="181"/>
        <end position="304"/>
    </location>
</feature>
<dbReference type="GeneID" id="111010894"/>
<keyword evidence="2" id="KW-1185">Reference proteome</keyword>
<organism evidence="2 3">
    <name type="scientific">Momordica charantia</name>
    <name type="common">Bitter gourd</name>
    <name type="synonym">Balsam pear</name>
    <dbReference type="NCBI Taxonomy" id="3673"/>
    <lineage>
        <taxon>Eukaryota</taxon>
        <taxon>Viridiplantae</taxon>
        <taxon>Streptophyta</taxon>
        <taxon>Embryophyta</taxon>
        <taxon>Tracheophyta</taxon>
        <taxon>Spermatophyta</taxon>
        <taxon>Magnoliopsida</taxon>
        <taxon>eudicotyledons</taxon>
        <taxon>Gunneridae</taxon>
        <taxon>Pentapetalae</taxon>
        <taxon>rosids</taxon>
        <taxon>fabids</taxon>
        <taxon>Cucurbitales</taxon>
        <taxon>Cucurbitaceae</taxon>
        <taxon>Momordiceae</taxon>
        <taxon>Momordica</taxon>
    </lineage>
</organism>
<dbReference type="RefSeq" id="XP_022140162.1">
    <property type="nucleotide sequence ID" value="XM_022284470.1"/>
</dbReference>
<name>A0A6J1CG17_MOMCH</name>
<dbReference type="Pfam" id="PF04488">
    <property type="entry name" value="Gly_transf_sug"/>
    <property type="match status" value="1"/>
</dbReference>
<dbReference type="SUPFAM" id="SSF53448">
    <property type="entry name" value="Nucleotide-diphospho-sugar transferases"/>
    <property type="match status" value="1"/>
</dbReference>
<dbReference type="InterPro" id="IPR029044">
    <property type="entry name" value="Nucleotide-diphossugar_trans"/>
</dbReference>
<sequence length="310" mass="35356">LRPESRENEFSARIEEFFGANLCKLRFFMTWISPLSSFSDRELWAIQSLFKAHGNGNSCLVIVSNSLDSTEGRQILSQFSENGFRVIAISPDFDSIFRDTEAEAWFNQLRRGIIKPGEIAIGQNLSNLLRLALLYKFGGIYIDADVIILKSFLNLRNAIGAQTVDLRTGNWSRLNNAVMIFDKNHPLLLEFIKEFASTFDGNRWGHNGPYLVSRVVSRLNQNPGFNFSVLPPSAFYPVVWSRVRGLFQGPKDAVHSKWVIAKLRQIRSKSLALHLWNSHSRKLEVEKGSIIDLIRWNSCVFCNDSASRLR</sequence>
<evidence type="ECO:0000313" key="3">
    <source>
        <dbReference type="RefSeq" id="XP_022140162.1"/>
    </source>
</evidence>
<gene>
    <name evidence="3" type="primary">LOC111010894</name>
</gene>
<evidence type="ECO:0000259" key="1">
    <source>
        <dbReference type="Pfam" id="PF04572"/>
    </source>
</evidence>
<reference evidence="3" key="1">
    <citation type="submission" date="2025-08" db="UniProtKB">
        <authorList>
            <consortium name="RefSeq"/>
        </authorList>
    </citation>
    <scope>IDENTIFICATION</scope>
    <source>
        <strain evidence="3">OHB3-1</strain>
    </source>
</reference>
<feature type="non-terminal residue" evidence="3">
    <location>
        <position position="1"/>
    </location>
</feature>
<evidence type="ECO:0000313" key="2">
    <source>
        <dbReference type="Proteomes" id="UP000504603"/>
    </source>
</evidence>